<dbReference type="GO" id="GO:0008081">
    <property type="term" value="F:phosphoric diester hydrolase activity"/>
    <property type="evidence" value="ECO:0007669"/>
    <property type="project" value="InterPro"/>
</dbReference>
<dbReference type="Pfam" id="PF03009">
    <property type="entry name" value="GDPD"/>
    <property type="match status" value="1"/>
</dbReference>
<name>A0A2T4I6Q9_9SPHN</name>
<sequence>MTGSVPFRSGAVSPREYSMNIDALMRSLAALLAVGGALAISPASAQNRPFVVAHRGGALLLPENTLPAFDNALRLGVDMLEFDMVMTADNQLVITHDTSVNPSFCTANGVAPGPVRAMKLADVLKFDCGSTHRAIYPTQKPVPGTPMPTADAFLARYAKANVMFFGETKMPKPGEGSVDPVAFAKKVDALVRKYGLEGRYILQSFDWRTIDAMHEVNPRIPTCLLGVWREKADYLELARAHHATCLLLRLQDADAAEVKRLRAAGVQVFSDVVDDEAGWRAYLARGDDAIFTNDPAGLTAFLHRTASAR</sequence>
<dbReference type="InterPro" id="IPR030395">
    <property type="entry name" value="GP_PDE_dom"/>
</dbReference>
<dbReference type="Proteomes" id="UP000241206">
    <property type="component" value="Unassembled WGS sequence"/>
</dbReference>
<evidence type="ECO:0000313" key="3">
    <source>
        <dbReference type="Proteomes" id="UP000241206"/>
    </source>
</evidence>
<evidence type="ECO:0000313" key="2">
    <source>
        <dbReference type="EMBL" id="PTD26292.1"/>
    </source>
</evidence>
<organism evidence="2 3">
    <name type="scientific">Edaphosphingomonas fennica</name>
    <dbReference type="NCBI Taxonomy" id="114404"/>
    <lineage>
        <taxon>Bacteria</taxon>
        <taxon>Pseudomonadati</taxon>
        <taxon>Pseudomonadota</taxon>
        <taxon>Alphaproteobacteria</taxon>
        <taxon>Sphingomonadales</taxon>
        <taxon>Rhizorhabdaceae</taxon>
        <taxon>Edaphosphingomonas</taxon>
    </lineage>
</organism>
<dbReference type="EMBL" id="PHHF01000018">
    <property type="protein sequence ID" value="PTD26292.1"/>
    <property type="molecule type" value="Genomic_DNA"/>
</dbReference>
<dbReference type="AlphaFoldDB" id="A0A2T4I6Q9"/>
<keyword evidence="3" id="KW-1185">Reference proteome</keyword>
<dbReference type="Gene3D" id="3.20.20.190">
    <property type="entry name" value="Phosphatidylinositol (PI) phosphodiesterase"/>
    <property type="match status" value="1"/>
</dbReference>
<dbReference type="SUPFAM" id="SSF51695">
    <property type="entry name" value="PLC-like phosphodiesterases"/>
    <property type="match status" value="1"/>
</dbReference>
<accession>A0A2T4I6Q9</accession>
<evidence type="ECO:0000259" key="1">
    <source>
        <dbReference type="PROSITE" id="PS51704"/>
    </source>
</evidence>
<gene>
    <name evidence="2" type="ORF">CV103_04745</name>
</gene>
<comment type="caution">
    <text evidence="2">The sequence shown here is derived from an EMBL/GenBank/DDBJ whole genome shotgun (WGS) entry which is preliminary data.</text>
</comment>
<dbReference type="GO" id="GO:0006629">
    <property type="term" value="P:lipid metabolic process"/>
    <property type="evidence" value="ECO:0007669"/>
    <property type="project" value="InterPro"/>
</dbReference>
<dbReference type="PANTHER" id="PTHR46211">
    <property type="entry name" value="GLYCEROPHOSPHORYL DIESTER PHOSPHODIESTERASE"/>
    <property type="match status" value="1"/>
</dbReference>
<dbReference type="PANTHER" id="PTHR46211:SF14">
    <property type="entry name" value="GLYCEROPHOSPHODIESTER PHOSPHODIESTERASE"/>
    <property type="match status" value="1"/>
</dbReference>
<feature type="domain" description="GP-PDE" evidence="1">
    <location>
        <begin position="49"/>
        <end position="302"/>
    </location>
</feature>
<dbReference type="InterPro" id="IPR017946">
    <property type="entry name" value="PLC-like_Pdiesterase_TIM-brl"/>
</dbReference>
<proteinExistence type="predicted"/>
<protein>
    <recommendedName>
        <fullName evidence="1">GP-PDE domain-containing protein</fullName>
    </recommendedName>
</protein>
<dbReference type="PROSITE" id="PS51704">
    <property type="entry name" value="GP_PDE"/>
    <property type="match status" value="1"/>
</dbReference>
<reference evidence="2 3" key="1">
    <citation type="submission" date="2017-11" db="EMBL/GenBank/DDBJ databases">
        <title>Sphingomonas oleivorans sp. nov., isolated from oil-contaminated soil.</title>
        <authorList>
            <person name="Wang L."/>
            <person name="Chen L."/>
        </authorList>
    </citation>
    <scope>NUCLEOTIDE SEQUENCE [LARGE SCALE GENOMIC DNA]</scope>
    <source>
        <strain evidence="2 3">K101</strain>
    </source>
</reference>